<dbReference type="InterPro" id="IPR050270">
    <property type="entry name" value="DegV_domain_contain"/>
</dbReference>
<dbReference type="Proteomes" id="UP000185934">
    <property type="component" value="Chromosome"/>
</dbReference>
<evidence type="ECO:0000256" key="1">
    <source>
        <dbReference type="ARBA" id="ARBA00023121"/>
    </source>
</evidence>
<dbReference type="Gene3D" id="3.30.1180.10">
    <property type="match status" value="1"/>
</dbReference>
<dbReference type="SUPFAM" id="SSF82549">
    <property type="entry name" value="DAK1/DegV-like"/>
    <property type="match status" value="1"/>
</dbReference>
<dbReference type="Pfam" id="PF02645">
    <property type="entry name" value="DegV"/>
    <property type="match status" value="1"/>
</dbReference>
<dbReference type="EMBL" id="CP018258">
    <property type="protein sequence ID" value="APV45086.1"/>
    <property type="molecule type" value="Genomic_DNA"/>
</dbReference>
<evidence type="ECO:0000313" key="3">
    <source>
        <dbReference type="Proteomes" id="UP000185934"/>
    </source>
</evidence>
<protein>
    <submittedName>
        <fullName evidence="2">EDD domain protein, DegV family</fullName>
    </submittedName>
</protein>
<dbReference type="RefSeq" id="WP_076004668.1">
    <property type="nucleotide sequence ID" value="NZ_CP018258.1"/>
</dbReference>
<organism evidence="2 3">
    <name type="scientific">Dehalogenimonas formicexedens</name>
    <dbReference type="NCBI Taxonomy" id="1839801"/>
    <lineage>
        <taxon>Bacteria</taxon>
        <taxon>Bacillati</taxon>
        <taxon>Chloroflexota</taxon>
        <taxon>Dehalococcoidia</taxon>
        <taxon>Dehalococcoidales</taxon>
        <taxon>Dehalococcoidaceae</taxon>
        <taxon>Dehalogenimonas</taxon>
    </lineage>
</organism>
<gene>
    <name evidence="2" type="ORF">Dform_01767</name>
</gene>
<name>A0A1P8F9E2_9CHLR</name>
<sequence length="278" mass="29746">MAIKVVTDSTADIPSQLVKDLGIVVVPSYVIFGSKSYRGGIDIAADEFYRKLLHEPVLPTTSQPTPQDFVEVYNQLAKEADGIISIHISSKLSGTINSAEHAKKLANVNCPIEVIDTQNLTMALGLIVIAAARMTRAGKGLTEVADAVRKMVPSTRLLILFDTLEYLAKGGRIGKAKSMLGSILNVKPLLTLKEGEFVPATQAHSRTKGKEKLLEFLKNAKDIEDLAIIYSTTPDEAKELAASITAIPQARIIIAQVGPVLGVHSGPGALGIALRTKE</sequence>
<dbReference type="PANTHER" id="PTHR33434">
    <property type="entry name" value="DEGV DOMAIN-CONTAINING PROTEIN DR_1986-RELATED"/>
    <property type="match status" value="1"/>
</dbReference>
<keyword evidence="3" id="KW-1185">Reference proteome</keyword>
<dbReference type="InterPro" id="IPR043168">
    <property type="entry name" value="DegV_C"/>
</dbReference>
<dbReference type="InterPro" id="IPR003797">
    <property type="entry name" value="DegV"/>
</dbReference>
<evidence type="ECO:0000313" key="2">
    <source>
        <dbReference type="EMBL" id="APV45086.1"/>
    </source>
</evidence>
<dbReference type="KEGG" id="dfo:Dform_01767"/>
<dbReference type="PANTHER" id="PTHR33434:SF2">
    <property type="entry name" value="FATTY ACID-BINDING PROTEIN TM_1468"/>
    <property type="match status" value="1"/>
</dbReference>
<keyword evidence="1" id="KW-0446">Lipid-binding</keyword>
<dbReference type="OrthoDB" id="9780660at2"/>
<dbReference type="PROSITE" id="PS51482">
    <property type="entry name" value="DEGV"/>
    <property type="match status" value="1"/>
</dbReference>
<dbReference type="NCBIfam" id="TIGR00762">
    <property type="entry name" value="DegV"/>
    <property type="match status" value="1"/>
</dbReference>
<dbReference type="Gene3D" id="3.40.50.10170">
    <property type="match status" value="1"/>
</dbReference>
<dbReference type="GO" id="GO:0008289">
    <property type="term" value="F:lipid binding"/>
    <property type="evidence" value="ECO:0007669"/>
    <property type="project" value="UniProtKB-KW"/>
</dbReference>
<proteinExistence type="predicted"/>
<dbReference type="STRING" id="1839801.Dform_01767"/>
<accession>A0A1P8F9E2</accession>
<reference evidence="3" key="1">
    <citation type="submission" date="2016-11" db="EMBL/GenBank/DDBJ databases">
        <title>Dehalogenimonas formicexedens sp. nov., a chlorinated alkane respiring bacterium isolated from contaminated groundwater.</title>
        <authorList>
            <person name="Key T.A."/>
            <person name="Bowman K.S."/>
            <person name="Lee I."/>
            <person name="Chun J."/>
            <person name="Albuquerque L."/>
            <person name="da Costa M.S."/>
            <person name="Rainey F.A."/>
            <person name="Moe W.M."/>
        </authorList>
    </citation>
    <scope>NUCLEOTIDE SEQUENCE [LARGE SCALE GENOMIC DNA]</scope>
    <source>
        <strain evidence="3">NSZ-14</strain>
    </source>
</reference>
<dbReference type="AlphaFoldDB" id="A0A1P8F9E2"/>